<keyword evidence="4" id="KW-1185">Reference proteome</keyword>
<feature type="region of interest" description="Disordered" evidence="1">
    <location>
        <begin position="115"/>
        <end position="147"/>
    </location>
</feature>
<protein>
    <recommendedName>
        <fullName evidence="2">DUF7924 domain-containing protein</fullName>
    </recommendedName>
</protein>
<dbReference type="Pfam" id="PF25545">
    <property type="entry name" value="DUF7924"/>
    <property type="match status" value="1"/>
</dbReference>
<feature type="domain" description="DUF7924" evidence="2">
    <location>
        <begin position="201"/>
        <end position="426"/>
    </location>
</feature>
<feature type="region of interest" description="Disordered" evidence="1">
    <location>
        <begin position="1"/>
        <end position="90"/>
    </location>
</feature>
<evidence type="ECO:0000313" key="3">
    <source>
        <dbReference type="EMBL" id="THV47722.1"/>
    </source>
</evidence>
<sequence length="513" mass="57867">MAPHQAKPNTRSVGQPSLQKEQVTHPATRHVVFPQVEDRKCNRKRSQDDENPFLSITEPPQKRSRTSPSSADHTTGEETPVGGSGKGINPLEHWTKEFRWPKEYFEPESNMNRLLAKNKSSSSLREKTSEASSSTPSDQKPRDVKSAPYTRPIYVTMLAAKGSFMGKFELGTTDESKGLCGTLLTAEQSIPQDTLFRDDLFEATCESVKSRNEAMIIRDISPLICPSIQNLRIYGAKHLKHLNESVNEGWNSAISFYGPRPQPDYSVGFGRSAFTEDQLQKLKPFVGELTDVFTSYFMATWQMYFPFLTCEVKGGAATLGIADRQNAHSMTLAVRGIVELFRLENREKELHREILAFSISHDNETVRIYGHYPVIDGEKTTFYCHPIHAFNFTALDGKEKWTAYKFTKNIYDIWMPTHFKRICSVIDNLPSNINFEVGESGLSQGLENYQFSECSNQNAESLPEETSSQASRTSSRELTPHTSVSEQVVARASKKPRKRGPPVEFDPTNEIDS</sequence>
<name>A0A4S8QUY1_9HELO</name>
<feature type="compositionally biased region" description="Polar residues" evidence="1">
    <location>
        <begin position="7"/>
        <end position="21"/>
    </location>
</feature>
<feature type="compositionally biased region" description="Polar residues" evidence="1">
    <location>
        <begin position="454"/>
        <end position="473"/>
    </location>
</feature>
<gene>
    <name evidence="3" type="ORF">BGAL_0293g00140</name>
</gene>
<organism evidence="3 4">
    <name type="scientific">Botrytis galanthina</name>
    <dbReference type="NCBI Taxonomy" id="278940"/>
    <lineage>
        <taxon>Eukaryota</taxon>
        <taxon>Fungi</taxon>
        <taxon>Dikarya</taxon>
        <taxon>Ascomycota</taxon>
        <taxon>Pezizomycotina</taxon>
        <taxon>Leotiomycetes</taxon>
        <taxon>Helotiales</taxon>
        <taxon>Sclerotiniaceae</taxon>
        <taxon>Botrytis</taxon>
    </lineage>
</organism>
<evidence type="ECO:0000256" key="1">
    <source>
        <dbReference type="SAM" id="MobiDB-lite"/>
    </source>
</evidence>
<dbReference type="PANTHER" id="PTHR42470">
    <property type="entry name" value="VAST DOMAIN-CONTAINING PROTEIN"/>
    <property type="match status" value="1"/>
</dbReference>
<dbReference type="OrthoDB" id="5132737at2759"/>
<comment type="caution">
    <text evidence="3">The sequence shown here is derived from an EMBL/GenBank/DDBJ whole genome shotgun (WGS) entry which is preliminary data.</text>
</comment>
<dbReference type="PANTHER" id="PTHR42470:SF2">
    <property type="match status" value="1"/>
</dbReference>
<proteinExistence type="predicted"/>
<dbReference type="EMBL" id="PQXL01000293">
    <property type="protein sequence ID" value="THV47722.1"/>
    <property type="molecule type" value="Genomic_DNA"/>
</dbReference>
<reference evidence="3 4" key="1">
    <citation type="submission" date="2017-12" db="EMBL/GenBank/DDBJ databases">
        <title>Comparative genomics of Botrytis spp.</title>
        <authorList>
            <person name="Valero-Jimenez C.A."/>
            <person name="Tapia P."/>
            <person name="Veloso J."/>
            <person name="Silva-Moreno E."/>
            <person name="Staats M."/>
            <person name="Valdes J.H."/>
            <person name="Van Kan J.A.L."/>
        </authorList>
    </citation>
    <scope>NUCLEOTIDE SEQUENCE [LARGE SCALE GENOMIC DNA]</scope>
    <source>
        <strain evidence="3 4">MUCL435</strain>
    </source>
</reference>
<feature type="region of interest" description="Disordered" evidence="1">
    <location>
        <begin position="454"/>
        <end position="513"/>
    </location>
</feature>
<dbReference type="Proteomes" id="UP000308671">
    <property type="component" value="Unassembled WGS sequence"/>
</dbReference>
<accession>A0A4S8QUY1</accession>
<dbReference type="InterPro" id="IPR057684">
    <property type="entry name" value="DUF7924"/>
</dbReference>
<feature type="compositionally biased region" description="Basic and acidic residues" evidence="1">
    <location>
        <begin position="36"/>
        <end position="48"/>
    </location>
</feature>
<evidence type="ECO:0000313" key="4">
    <source>
        <dbReference type="Proteomes" id="UP000308671"/>
    </source>
</evidence>
<dbReference type="AlphaFoldDB" id="A0A4S8QUY1"/>
<evidence type="ECO:0000259" key="2">
    <source>
        <dbReference type="Pfam" id="PF25545"/>
    </source>
</evidence>